<evidence type="ECO:0000256" key="3">
    <source>
        <dbReference type="ARBA" id="ARBA00022475"/>
    </source>
</evidence>
<keyword evidence="6 8" id="KW-0472">Membrane</keyword>
<evidence type="ECO:0000256" key="7">
    <source>
        <dbReference type="RuleBase" id="RU003942"/>
    </source>
</evidence>
<dbReference type="GO" id="GO:0005886">
    <property type="term" value="C:plasma membrane"/>
    <property type="evidence" value="ECO:0007669"/>
    <property type="project" value="UniProtKB-SubCell"/>
</dbReference>
<evidence type="ECO:0000313" key="10">
    <source>
        <dbReference type="Proteomes" id="UP000054537"/>
    </source>
</evidence>
<dbReference type="eggNOG" id="COG2076">
    <property type="taxonomic scope" value="Bacteria"/>
</dbReference>
<evidence type="ECO:0000256" key="6">
    <source>
        <dbReference type="ARBA" id="ARBA00023136"/>
    </source>
</evidence>
<feature type="transmembrane region" description="Helical" evidence="8">
    <location>
        <begin position="59"/>
        <end position="78"/>
    </location>
</feature>
<keyword evidence="2" id="KW-0813">Transport</keyword>
<evidence type="ECO:0000256" key="1">
    <source>
        <dbReference type="ARBA" id="ARBA00004651"/>
    </source>
</evidence>
<dbReference type="PANTHER" id="PTHR30561">
    <property type="entry name" value="SMR FAMILY PROTON-DEPENDENT DRUG EFFLUX TRANSPORTER SUGE"/>
    <property type="match status" value="1"/>
</dbReference>
<evidence type="ECO:0000256" key="8">
    <source>
        <dbReference type="SAM" id="Phobius"/>
    </source>
</evidence>
<dbReference type="Gene3D" id="1.10.3730.20">
    <property type="match status" value="1"/>
</dbReference>
<comment type="caution">
    <text evidence="9">The sequence shown here is derived from an EMBL/GenBank/DDBJ whole genome shotgun (WGS) entry which is preliminary data.</text>
</comment>
<dbReference type="OrthoDB" id="21828at2"/>
<dbReference type="PANTHER" id="PTHR30561:SF0">
    <property type="entry name" value="GUANIDINIUM EXPORTER"/>
    <property type="match status" value="1"/>
</dbReference>
<dbReference type="GO" id="GO:0022857">
    <property type="term" value="F:transmembrane transporter activity"/>
    <property type="evidence" value="ECO:0007669"/>
    <property type="project" value="InterPro"/>
</dbReference>
<dbReference type="AlphaFoldDB" id="A0A0A6UEN2"/>
<evidence type="ECO:0000256" key="4">
    <source>
        <dbReference type="ARBA" id="ARBA00022692"/>
    </source>
</evidence>
<dbReference type="InterPro" id="IPR045324">
    <property type="entry name" value="Small_multidrug_res"/>
</dbReference>
<keyword evidence="3" id="KW-1003">Cell membrane</keyword>
<accession>A0A0A6UEN2</accession>
<dbReference type="InterPro" id="IPR037185">
    <property type="entry name" value="EmrE-like"/>
</dbReference>
<evidence type="ECO:0000256" key="2">
    <source>
        <dbReference type="ARBA" id="ARBA00022448"/>
    </source>
</evidence>
<sequence length="104" mass="10740">MAWLVLIVSGVLETVWAIALDRSAGFTRPAPTAVFGVALLLSMAGLGYALRTIPVGTGYAVWVGIGAVGTALVGMIALNEPAGLPRILCLLMVVCGVVGLKYFH</sequence>
<reference evidence="9 10" key="1">
    <citation type="submission" date="2014-10" db="EMBL/GenBank/DDBJ databases">
        <title>Draft genome sequence of Actinoplanes utahensis NRRL 12052.</title>
        <authorList>
            <person name="Velasco-Bucheli B."/>
            <person name="del Cerro C."/>
            <person name="Hormigo D."/>
            <person name="Garcia J.L."/>
            <person name="Acebal C."/>
            <person name="Arroyo M."/>
            <person name="de la Mata I."/>
        </authorList>
    </citation>
    <scope>NUCLEOTIDE SEQUENCE [LARGE SCALE GENOMIC DNA]</scope>
    <source>
        <strain evidence="9 10">NRRL 12052</strain>
    </source>
</reference>
<keyword evidence="5 8" id="KW-1133">Transmembrane helix</keyword>
<keyword evidence="4 7" id="KW-0812">Transmembrane</keyword>
<proteinExistence type="inferred from homology"/>
<feature type="transmembrane region" description="Helical" evidence="8">
    <location>
        <begin position="84"/>
        <end position="103"/>
    </location>
</feature>
<dbReference type="InterPro" id="IPR000390">
    <property type="entry name" value="Small_drug/metabolite_transptr"/>
</dbReference>
<comment type="subcellular location">
    <subcellularLocation>
        <location evidence="1 7">Cell membrane</location>
        <topology evidence="1 7">Multi-pass membrane protein</topology>
    </subcellularLocation>
</comment>
<feature type="transmembrane region" description="Helical" evidence="8">
    <location>
        <begin position="33"/>
        <end position="50"/>
    </location>
</feature>
<name>A0A0A6UEN2_ACTUT</name>
<dbReference type="RefSeq" id="WP_043531649.1">
    <property type="nucleotide sequence ID" value="NZ_BAABKU010000032.1"/>
</dbReference>
<keyword evidence="10" id="KW-1185">Reference proteome</keyword>
<dbReference type="FunFam" id="1.10.3730.20:FF:000001">
    <property type="entry name" value="Quaternary ammonium compound resistance transporter SugE"/>
    <property type="match status" value="1"/>
</dbReference>
<evidence type="ECO:0000256" key="5">
    <source>
        <dbReference type="ARBA" id="ARBA00022989"/>
    </source>
</evidence>
<dbReference type="STRING" id="1869.MB27_33905"/>
<protein>
    <submittedName>
        <fullName evidence="9">Ligand-binding protein SH3</fullName>
    </submittedName>
</protein>
<comment type="similarity">
    <text evidence="7">Belongs to the drug/metabolite transporter (DMT) superfamily. Small multidrug resistance (SMR) (TC 2.A.7.1) family.</text>
</comment>
<organism evidence="9 10">
    <name type="scientific">Actinoplanes utahensis</name>
    <dbReference type="NCBI Taxonomy" id="1869"/>
    <lineage>
        <taxon>Bacteria</taxon>
        <taxon>Bacillati</taxon>
        <taxon>Actinomycetota</taxon>
        <taxon>Actinomycetes</taxon>
        <taxon>Micromonosporales</taxon>
        <taxon>Micromonosporaceae</taxon>
        <taxon>Actinoplanes</taxon>
    </lineage>
</organism>
<dbReference type="EMBL" id="JRTT01000130">
    <property type="protein sequence ID" value="KHD73538.1"/>
    <property type="molecule type" value="Genomic_DNA"/>
</dbReference>
<dbReference type="SUPFAM" id="SSF103481">
    <property type="entry name" value="Multidrug resistance efflux transporter EmrE"/>
    <property type="match status" value="1"/>
</dbReference>
<gene>
    <name evidence="9" type="ORF">MB27_33905</name>
</gene>
<evidence type="ECO:0000313" key="9">
    <source>
        <dbReference type="EMBL" id="KHD73538.1"/>
    </source>
</evidence>
<dbReference type="Pfam" id="PF00893">
    <property type="entry name" value="Multi_Drug_Res"/>
    <property type="match status" value="1"/>
</dbReference>
<dbReference type="Proteomes" id="UP000054537">
    <property type="component" value="Unassembled WGS sequence"/>
</dbReference>